<accession>A0A1G2EPW4</accession>
<dbReference type="InterPro" id="IPR051201">
    <property type="entry name" value="Chloro_Bact_Ser_Proteases"/>
</dbReference>
<gene>
    <name evidence="3" type="ORF">A2365_02970</name>
</gene>
<evidence type="ECO:0000313" key="3">
    <source>
        <dbReference type="EMBL" id="OGZ27411.1"/>
    </source>
</evidence>
<dbReference type="PRINTS" id="PR00834">
    <property type="entry name" value="PROTEASES2C"/>
</dbReference>
<dbReference type="Gene3D" id="2.40.10.120">
    <property type="match status" value="1"/>
</dbReference>
<dbReference type="AlphaFoldDB" id="A0A1G2EPW4"/>
<dbReference type="EMBL" id="MHMM01000006">
    <property type="protein sequence ID" value="OGZ27411.1"/>
    <property type="molecule type" value="Genomic_DNA"/>
</dbReference>
<dbReference type="SUPFAM" id="SSF50494">
    <property type="entry name" value="Trypsin-like serine proteases"/>
    <property type="match status" value="1"/>
</dbReference>
<keyword evidence="2" id="KW-0378">Hydrolase</keyword>
<dbReference type="InterPro" id="IPR009003">
    <property type="entry name" value="Peptidase_S1_PA"/>
</dbReference>
<evidence type="ECO:0000313" key="4">
    <source>
        <dbReference type="Proteomes" id="UP000177740"/>
    </source>
</evidence>
<dbReference type="PANTHER" id="PTHR43343:SF3">
    <property type="entry name" value="PROTEASE DO-LIKE 8, CHLOROPLASTIC"/>
    <property type="match status" value="1"/>
</dbReference>
<name>A0A1G2EPW4_9BACT</name>
<evidence type="ECO:0008006" key="5">
    <source>
        <dbReference type="Google" id="ProtNLM"/>
    </source>
</evidence>
<dbReference type="GO" id="GO:0006508">
    <property type="term" value="P:proteolysis"/>
    <property type="evidence" value="ECO:0007669"/>
    <property type="project" value="UniProtKB-KW"/>
</dbReference>
<comment type="caution">
    <text evidence="3">The sequence shown here is derived from an EMBL/GenBank/DDBJ whole genome shotgun (WGS) entry which is preliminary data.</text>
</comment>
<sequence length="290" mass="31354">MKRGFSVIWVLSLTLIILVGFLVLLFVYSVSAENIVWQDKYSVEDQLSLREKESFKRISQIERELGGGSFESDQASAVVKLWCPDDNYEQNAFVNIGSGTIISSDGIILTNKHVVLNQDATVIRSSPACYVGVTEDISKPVDFKYTADIIASSPASPGVFSFDVAVLKITEACVYCAGEESFPEEFPYVEMGNSSSLFPGDEVSIIGYPAIGAGTWNYTQGIISGKLGEFILKTDAKIDAGNSGGAALNDKNELIGIPAWIISGAAESIGYIITIDEIKKWYEGSVLPGL</sequence>
<proteinExistence type="predicted"/>
<organism evidence="3 4">
    <name type="scientific">Candidatus Nealsonbacteria bacterium RIFOXYB1_FULL_40_15</name>
    <dbReference type="NCBI Taxonomy" id="1801677"/>
    <lineage>
        <taxon>Bacteria</taxon>
        <taxon>Candidatus Nealsoniibacteriota</taxon>
    </lineage>
</organism>
<dbReference type="InterPro" id="IPR001940">
    <property type="entry name" value="Peptidase_S1C"/>
</dbReference>
<evidence type="ECO:0000256" key="2">
    <source>
        <dbReference type="ARBA" id="ARBA00022801"/>
    </source>
</evidence>
<dbReference type="STRING" id="1801677.A2365_02970"/>
<dbReference type="Pfam" id="PF13365">
    <property type="entry name" value="Trypsin_2"/>
    <property type="match status" value="1"/>
</dbReference>
<dbReference type="Proteomes" id="UP000177740">
    <property type="component" value="Unassembled WGS sequence"/>
</dbReference>
<dbReference type="GO" id="GO:0004252">
    <property type="term" value="F:serine-type endopeptidase activity"/>
    <property type="evidence" value="ECO:0007669"/>
    <property type="project" value="InterPro"/>
</dbReference>
<protein>
    <recommendedName>
        <fullName evidence="5">Serine protease</fullName>
    </recommendedName>
</protein>
<reference evidence="3 4" key="1">
    <citation type="journal article" date="2016" name="Nat. Commun.">
        <title>Thousands of microbial genomes shed light on interconnected biogeochemical processes in an aquifer system.</title>
        <authorList>
            <person name="Anantharaman K."/>
            <person name="Brown C.T."/>
            <person name="Hug L.A."/>
            <person name="Sharon I."/>
            <person name="Castelle C.J."/>
            <person name="Probst A.J."/>
            <person name="Thomas B.C."/>
            <person name="Singh A."/>
            <person name="Wilkins M.J."/>
            <person name="Karaoz U."/>
            <person name="Brodie E.L."/>
            <person name="Williams K.H."/>
            <person name="Hubbard S.S."/>
            <person name="Banfield J.F."/>
        </authorList>
    </citation>
    <scope>NUCLEOTIDE SEQUENCE [LARGE SCALE GENOMIC DNA]</scope>
</reference>
<dbReference type="PANTHER" id="PTHR43343">
    <property type="entry name" value="PEPTIDASE S12"/>
    <property type="match status" value="1"/>
</dbReference>
<evidence type="ECO:0000256" key="1">
    <source>
        <dbReference type="ARBA" id="ARBA00022670"/>
    </source>
</evidence>
<keyword evidence="1" id="KW-0645">Protease</keyword>